<comment type="caution">
    <text evidence="9">The sequence shown here is derived from an EMBL/GenBank/DDBJ whole genome shotgun (WGS) entry which is preliminary data.</text>
</comment>
<protein>
    <recommendedName>
        <fullName evidence="8">Cyclic nucleotide-binding domain-containing protein</fullName>
    </recommendedName>
</protein>
<dbReference type="SUPFAM" id="SSF50182">
    <property type="entry name" value="Sm-like ribonucleoproteins"/>
    <property type="match status" value="1"/>
</dbReference>
<dbReference type="Gene3D" id="2.30.30.60">
    <property type="match status" value="1"/>
</dbReference>
<keyword evidence="6 7" id="KW-0472">Membrane</keyword>
<organism evidence="9 10">
    <name type="scientific">Anaeromyxobacter diazotrophicus</name>
    <dbReference type="NCBI Taxonomy" id="2590199"/>
    <lineage>
        <taxon>Bacteria</taxon>
        <taxon>Pseudomonadati</taxon>
        <taxon>Myxococcota</taxon>
        <taxon>Myxococcia</taxon>
        <taxon>Myxococcales</taxon>
        <taxon>Cystobacterineae</taxon>
        <taxon>Anaeromyxobacteraceae</taxon>
        <taxon>Anaeromyxobacter</taxon>
    </lineage>
</organism>
<evidence type="ECO:0000256" key="7">
    <source>
        <dbReference type="SAM" id="Phobius"/>
    </source>
</evidence>
<evidence type="ECO:0000256" key="1">
    <source>
        <dbReference type="ARBA" id="ARBA00004651"/>
    </source>
</evidence>
<comment type="similarity">
    <text evidence="2">Belongs to the MscS (TC 1.A.23) family.</text>
</comment>
<keyword evidence="3" id="KW-1003">Cell membrane</keyword>
<feature type="transmembrane region" description="Helical" evidence="7">
    <location>
        <begin position="42"/>
        <end position="59"/>
    </location>
</feature>
<dbReference type="InterPro" id="IPR011066">
    <property type="entry name" value="MscS_channel_C_sf"/>
</dbReference>
<dbReference type="InterPro" id="IPR045275">
    <property type="entry name" value="MscS_archaea/bacteria_type"/>
</dbReference>
<dbReference type="Proteomes" id="UP000503640">
    <property type="component" value="Unassembled WGS sequence"/>
</dbReference>
<dbReference type="Pfam" id="PF21082">
    <property type="entry name" value="MS_channel_3rd"/>
    <property type="match status" value="1"/>
</dbReference>
<evidence type="ECO:0000259" key="8">
    <source>
        <dbReference type="PROSITE" id="PS50042"/>
    </source>
</evidence>
<dbReference type="InterPro" id="IPR049278">
    <property type="entry name" value="MS_channel_C"/>
</dbReference>
<feature type="transmembrane region" description="Helical" evidence="7">
    <location>
        <begin position="107"/>
        <end position="127"/>
    </location>
</feature>
<comment type="subcellular location">
    <subcellularLocation>
        <location evidence="1">Cell membrane</location>
        <topology evidence="1">Multi-pass membrane protein</topology>
    </subcellularLocation>
</comment>
<dbReference type="PANTHER" id="PTHR30221:SF1">
    <property type="entry name" value="SMALL-CONDUCTANCE MECHANOSENSITIVE CHANNEL"/>
    <property type="match status" value="1"/>
</dbReference>
<evidence type="ECO:0000313" key="10">
    <source>
        <dbReference type="Proteomes" id="UP000503640"/>
    </source>
</evidence>
<feature type="domain" description="Cyclic nucleotide-binding" evidence="8">
    <location>
        <begin position="342"/>
        <end position="463"/>
    </location>
</feature>
<name>A0A7I9VRW0_9BACT</name>
<feature type="transmembrane region" description="Helical" evidence="7">
    <location>
        <begin position="6"/>
        <end position="30"/>
    </location>
</feature>
<dbReference type="CDD" id="cd00038">
    <property type="entry name" value="CAP_ED"/>
    <property type="match status" value="1"/>
</dbReference>
<keyword evidence="5 7" id="KW-1133">Transmembrane helix</keyword>
<dbReference type="InterPro" id="IPR023408">
    <property type="entry name" value="MscS_beta-dom_sf"/>
</dbReference>
<proteinExistence type="inferred from homology"/>
<evidence type="ECO:0000256" key="4">
    <source>
        <dbReference type="ARBA" id="ARBA00022692"/>
    </source>
</evidence>
<dbReference type="Gene3D" id="1.10.287.1260">
    <property type="match status" value="1"/>
</dbReference>
<dbReference type="InterPro" id="IPR014710">
    <property type="entry name" value="RmlC-like_jellyroll"/>
</dbReference>
<dbReference type="PROSITE" id="PS50042">
    <property type="entry name" value="CNMP_BINDING_3"/>
    <property type="match status" value="1"/>
</dbReference>
<gene>
    <name evidence="9" type="ORF">AMYX_38860</name>
</gene>
<dbReference type="Pfam" id="PF00924">
    <property type="entry name" value="MS_channel_2nd"/>
    <property type="match status" value="1"/>
</dbReference>
<dbReference type="Pfam" id="PF00027">
    <property type="entry name" value="cNMP_binding"/>
    <property type="match status" value="1"/>
</dbReference>
<dbReference type="GO" id="GO:0008381">
    <property type="term" value="F:mechanosensitive monoatomic ion channel activity"/>
    <property type="evidence" value="ECO:0007669"/>
    <property type="project" value="InterPro"/>
</dbReference>
<dbReference type="Gene3D" id="3.30.70.100">
    <property type="match status" value="1"/>
</dbReference>
<evidence type="ECO:0000256" key="5">
    <source>
        <dbReference type="ARBA" id="ARBA00022989"/>
    </source>
</evidence>
<evidence type="ECO:0000256" key="2">
    <source>
        <dbReference type="ARBA" id="ARBA00008017"/>
    </source>
</evidence>
<dbReference type="SMART" id="SM00100">
    <property type="entry name" value="cNMP"/>
    <property type="match status" value="1"/>
</dbReference>
<dbReference type="SUPFAM" id="SSF51206">
    <property type="entry name" value="cAMP-binding domain-like"/>
    <property type="match status" value="1"/>
</dbReference>
<evidence type="ECO:0000256" key="3">
    <source>
        <dbReference type="ARBA" id="ARBA00022475"/>
    </source>
</evidence>
<keyword evidence="4 7" id="KW-0812">Transmembrane</keyword>
<dbReference type="GO" id="GO:0005886">
    <property type="term" value="C:plasma membrane"/>
    <property type="evidence" value="ECO:0007669"/>
    <property type="project" value="UniProtKB-SubCell"/>
</dbReference>
<feature type="transmembrane region" description="Helical" evidence="7">
    <location>
        <begin position="71"/>
        <end position="95"/>
    </location>
</feature>
<evidence type="ECO:0000313" key="9">
    <source>
        <dbReference type="EMBL" id="GEJ59145.1"/>
    </source>
</evidence>
<dbReference type="AlphaFoldDB" id="A0A7I9VRW0"/>
<dbReference type="SUPFAM" id="SSF82689">
    <property type="entry name" value="Mechanosensitive channel protein MscS (YggB), C-terminal domain"/>
    <property type="match status" value="1"/>
</dbReference>
<dbReference type="PRINTS" id="PR00103">
    <property type="entry name" value="CAMPKINASE"/>
</dbReference>
<dbReference type="InterPro" id="IPR018490">
    <property type="entry name" value="cNMP-bd_dom_sf"/>
</dbReference>
<dbReference type="InterPro" id="IPR006685">
    <property type="entry name" value="MscS_channel_2nd"/>
</dbReference>
<accession>A0A7I9VRW0</accession>
<dbReference type="InterPro" id="IPR000595">
    <property type="entry name" value="cNMP-bd_dom"/>
</dbReference>
<dbReference type="EMBL" id="BJTG01000011">
    <property type="protein sequence ID" value="GEJ59145.1"/>
    <property type="molecule type" value="Genomic_DNA"/>
</dbReference>
<dbReference type="InterPro" id="IPR010920">
    <property type="entry name" value="LSM_dom_sf"/>
</dbReference>
<reference evidence="10" key="1">
    <citation type="journal article" date="2020" name="Appl. Environ. Microbiol.">
        <title>Diazotrophic Anaeromyxobacter Isolates from Soils.</title>
        <authorList>
            <person name="Masuda Y."/>
            <person name="Yamanaka H."/>
            <person name="Xu Z.X."/>
            <person name="Shiratori Y."/>
            <person name="Aono T."/>
            <person name="Amachi S."/>
            <person name="Senoo K."/>
            <person name="Itoh H."/>
        </authorList>
    </citation>
    <scope>NUCLEOTIDE SEQUENCE [LARGE SCALE GENOMIC DNA]</scope>
    <source>
        <strain evidence="10">R267</strain>
    </source>
</reference>
<evidence type="ECO:0000256" key="6">
    <source>
        <dbReference type="ARBA" id="ARBA00023136"/>
    </source>
</evidence>
<sequence>MDLEDFLARYATGAFGFVLLAAMMTARSLTRDEAYRRDLSGAVKYLLFFLATAFLRALTPNRASWHKLDKGLFVAGLVLFSFGAIRGSAATWSLLHRRRTGVETPKILRDLVDGVLFVLALLVILQATLEIDVSAVLASSAVISLVLGLALQETLGNLFAGLSLQAERPFGEGDWVRIGAHQGKVVEIGWRATRILTGAGEGLTIPNNAVAKEAVYNLSRRGSVMRRVALSLAYDVPPNAFKDAALTVVRSNPRVVAEPPPVVRTAELAPAAIQYEVLFWVGRWEQGGEVEDEVRSQLWYRLHRAGIALSPVGNEVRLARGARPAAGAEEVDVEALLAHVDFLAPVEPALRRELAARARVARFGRGEVILRQGDTAPAPFYVVADGEVVVRVRAPDGREQEVARLGPGDFFGEMAALTGDPRSATVAATQDSALVAVDREAFGELFGRAPEVARKLTDVLARRRAGLTRTVEQAATGAVRPPEEPHQLLDRLREIFKSLG</sequence>
<dbReference type="RefSeq" id="WP_176068376.1">
    <property type="nucleotide sequence ID" value="NZ_BJTG01000011.1"/>
</dbReference>
<dbReference type="Gene3D" id="2.60.120.10">
    <property type="entry name" value="Jelly Rolls"/>
    <property type="match status" value="1"/>
</dbReference>
<dbReference type="PANTHER" id="PTHR30221">
    <property type="entry name" value="SMALL-CONDUCTANCE MECHANOSENSITIVE CHANNEL"/>
    <property type="match status" value="1"/>
</dbReference>
<keyword evidence="10" id="KW-1185">Reference proteome</keyword>